<evidence type="ECO:0000313" key="4">
    <source>
        <dbReference type="Proteomes" id="UP000048289"/>
    </source>
</evidence>
<proteinExistence type="predicted"/>
<dbReference type="Proteomes" id="UP000048289">
    <property type="component" value="Unassembled WGS sequence"/>
</dbReference>
<sequence>MPGGQRHAFAARLGDDDAARTVQSPVTAYQRRADSTHPVGLAGVVPVGHIAVAAAKDAGCVDRAVDCFARAVDPSGVRDRDDRTQQGFAGHTGPIGAFTPDEFALHHRDTQAPRAGTIGDVLSNGSRAEHDDVIRFTLTAAGCCHWRLVLLGRGHNQRSFRRTLPATLRAPSAGEPCRPIAHQTQKLSTRRAKRDLYVSVSVLCVPRGGCVGVTDAVSRWFVPDHLVSGSLCVCRPLGVGVEQYCRH</sequence>
<organism evidence="1 4">
    <name type="scientific">Mycobacterium tuberculosis</name>
    <dbReference type="NCBI Taxonomy" id="1773"/>
    <lineage>
        <taxon>Bacteria</taxon>
        <taxon>Bacillati</taxon>
        <taxon>Actinomycetota</taxon>
        <taxon>Actinomycetes</taxon>
        <taxon>Mycobacteriales</taxon>
        <taxon>Mycobacteriaceae</taxon>
        <taxon>Mycobacterium</taxon>
        <taxon>Mycobacterium tuberculosis complex</taxon>
    </lineage>
</organism>
<accession>A0A654TA19</accession>
<dbReference type="EMBL" id="CFOE01000323">
    <property type="protein sequence ID" value="CFE40265.1"/>
    <property type="molecule type" value="Genomic_DNA"/>
</dbReference>
<evidence type="ECO:0000313" key="2">
    <source>
        <dbReference type="EMBL" id="CFE69001.1"/>
    </source>
</evidence>
<dbReference type="AlphaFoldDB" id="A0A654TA19"/>
<evidence type="ECO:0000313" key="1">
    <source>
        <dbReference type="EMBL" id="CFE40265.1"/>
    </source>
</evidence>
<dbReference type="Proteomes" id="UP000046947">
    <property type="component" value="Unassembled WGS sequence"/>
</dbReference>
<evidence type="ECO:0000313" key="3">
    <source>
        <dbReference type="Proteomes" id="UP000046947"/>
    </source>
</evidence>
<reference evidence="3 4" key="1">
    <citation type="submission" date="2015-03" db="EMBL/GenBank/DDBJ databases">
        <authorList>
            <consortium name="Pathogen Informatics"/>
        </authorList>
    </citation>
    <scope>NUCLEOTIDE SEQUENCE [LARGE SCALE GENOMIC DNA]</scope>
    <source>
        <strain evidence="1 4">G09901357</strain>
        <strain evidence="2 3">H09601792</strain>
    </source>
</reference>
<name>A0A654TA19_MYCTX</name>
<protein>
    <submittedName>
        <fullName evidence="1">Uncharacterized protein</fullName>
    </submittedName>
</protein>
<dbReference type="EMBL" id="CFOH01000776">
    <property type="protein sequence ID" value="CFE69001.1"/>
    <property type="molecule type" value="Genomic_DNA"/>
</dbReference>
<gene>
    <name evidence="1" type="ORF">ERS007681_02445</name>
    <name evidence="2" type="ORF">ERS007688_03517</name>
</gene>